<keyword evidence="8" id="KW-0106">Calcium</keyword>
<dbReference type="PANTHER" id="PTHR24089">
    <property type="entry name" value="SOLUTE CARRIER FAMILY 25"/>
    <property type="match status" value="1"/>
</dbReference>
<dbReference type="AlphaFoldDB" id="A0A1B9I6S8"/>
<feature type="region of interest" description="Disordered" evidence="13">
    <location>
        <begin position="349"/>
        <end position="374"/>
    </location>
</feature>
<evidence type="ECO:0000313" key="17">
    <source>
        <dbReference type="Proteomes" id="UP000094020"/>
    </source>
</evidence>
<evidence type="ECO:0000256" key="7">
    <source>
        <dbReference type="ARBA" id="ARBA00022792"/>
    </source>
</evidence>
<dbReference type="RefSeq" id="XP_019012456.1">
    <property type="nucleotide sequence ID" value="XM_019155053.1"/>
</dbReference>
<keyword evidence="5" id="KW-0479">Metal-binding</keyword>
<dbReference type="InterPro" id="IPR018247">
    <property type="entry name" value="EF_Hand_1_Ca_BS"/>
</dbReference>
<dbReference type="OrthoDB" id="270584at2759"/>
<keyword evidence="11 12" id="KW-0472">Membrane</keyword>
<keyword evidence="7" id="KW-0999">Mitochondrion inner membrane</keyword>
<dbReference type="GO" id="GO:0005743">
    <property type="term" value="C:mitochondrial inner membrane"/>
    <property type="evidence" value="ECO:0007669"/>
    <property type="project" value="UniProtKB-SubCell"/>
</dbReference>
<sequence length="684" mass="75768">MTNQQDPSSSSSSSSFSSSSSSATPSSSSSSTSTSTHASSSEPHYPLLPKPPHLDPTLKVNPLEPEGLIQPLSLREPPGPDMIPPIRPTLNEFRLKEGPQVRSSKLKALWNSLPHLPDLGEVEFNSEGLSTTKRMKLPGQDTLTALSPERAERLKKLYQEELVKACNDKRPEARLWGGADDLLEPEIKNLKGKGIAWQDFRRFLWDKERELWDIFQDLDKNGDGRLDATEMRAALSRSGVDITPATTSDLVQFLASHPAENGVSTEKERGKRIGPEPGDMYITFAEFRDFLIMLPRKATPFEIYKFYQVKKRTSDGRGAARVDKEGDINVSFPKAPNSSQQSTAAGFFNPPAHHHDEEYADTPEMEHEEEEPTEERNEAWRFLLAGGVAGAVSRTVTAPFDRLKIYLITTPDFSSFNKEANINHPFRAGIKAVNNLWGAVNRIYIDGKGLKAFWVGNGLNVTKIFPESAIKFVSYEQSKKFLAIYWDKVSDPADLSSSSRFIAGGIGGITSQFAIYGLETLKTRIQSEIGPNQGWRQVRNTARDMWRAGGIRSYYRGLTLGLIGVFPYSAIDMGTYETLKTAYCKSTGKDEPEVFAVLSFGALSGSIGAASVYPINLLRTRLQASGSSGHPQKYKGFLDVTQQTLKKEGWRGLYKGLLPSILKVGPAVGVSWIVYEDCKRRLGV</sequence>
<evidence type="ECO:0000256" key="5">
    <source>
        <dbReference type="ARBA" id="ARBA00022723"/>
    </source>
</evidence>
<dbReference type="SMART" id="SM00054">
    <property type="entry name" value="EFh"/>
    <property type="match status" value="1"/>
</dbReference>
<evidence type="ECO:0000256" key="12">
    <source>
        <dbReference type="PROSITE-ProRule" id="PRU00282"/>
    </source>
</evidence>
<feature type="repeat" description="Solcar" evidence="12">
    <location>
        <begin position="592"/>
        <end position="681"/>
    </location>
</feature>
<dbReference type="Gene3D" id="1.10.238.10">
    <property type="entry name" value="EF-hand"/>
    <property type="match status" value="1"/>
</dbReference>
<evidence type="ECO:0000256" key="8">
    <source>
        <dbReference type="ARBA" id="ARBA00022837"/>
    </source>
</evidence>
<dbReference type="Proteomes" id="UP000094020">
    <property type="component" value="Chromosome 3"/>
</dbReference>
<dbReference type="SUPFAM" id="SSF103506">
    <property type="entry name" value="Mitochondrial carrier"/>
    <property type="match status" value="1"/>
</dbReference>
<feature type="compositionally biased region" description="Acidic residues" evidence="13">
    <location>
        <begin position="358"/>
        <end position="373"/>
    </location>
</feature>
<dbReference type="SUPFAM" id="SSF47473">
    <property type="entry name" value="EF-hand"/>
    <property type="match status" value="1"/>
</dbReference>
<dbReference type="InterPro" id="IPR018108">
    <property type="entry name" value="MCP_transmembrane"/>
</dbReference>
<dbReference type="EMBL" id="CP144521">
    <property type="protein sequence ID" value="WWC69016.1"/>
    <property type="molecule type" value="Genomic_DNA"/>
</dbReference>
<evidence type="ECO:0000256" key="2">
    <source>
        <dbReference type="ARBA" id="ARBA00006375"/>
    </source>
</evidence>
<evidence type="ECO:0000256" key="4">
    <source>
        <dbReference type="ARBA" id="ARBA00022692"/>
    </source>
</evidence>
<evidence type="ECO:0000256" key="3">
    <source>
        <dbReference type="ARBA" id="ARBA00022448"/>
    </source>
</evidence>
<feature type="repeat" description="Solcar" evidence="12">
    <location>
        <begin position="495"/>
        <end position="582"/>
    </location>
</feature>
<dbReference type="GO" id="GO:0055085">
    <property type="term" value="P:transmembrane transport"/>
    <property type="evidence" value="ECO:0007669"/>
    <property type="project" value="InterPro"/>
</dbReference>
<dbReference type="FunFam" id="1.50.40.10:FF:000016">
    <property type="entry name" value="Solute carrier family 25 member 23"/>
    <property type="match status" value="1"/>
</dbReference>
<keyword evidence="3" id="KW-0813">Transport</keyword>
<reference evidence="15" key="1">
    <citation type="submission" date="2013-07" db="EMBL/GenBank/DDBJ databases">
        <title>The Genome Sequence of Cryptococcus pinus CBS10737.</title>
        <authorList>
            <consortium name="The Broad Institute Genome Sequencing Platform"/>
            <person name="Cuomo C."/>
            <person name="Litvintseva A."/>
            <person name="Chen Y."/>
            <person name="Heitman J."/>
            <person name="Sun S."/>
            <person name="Springer D."/>
            <person name="Dromer F."/>
            <person name="Young S.K."/>
            <person name="Zeng Q."/>
            <person name="Gargeya S."/>
            <person name="Fitzgerald M."/>
            <person name="Abouelleil A."/>
            <person name="Alvarado L."/>
            <person name="Berlin A.M."/>
            <person name="Chapman S.B."/>
            <person name="Dewar J."/>
            <person name="Goldberg J."/>
            <person name="Griggs A."/>
            <person name="Gujja S."/>
            <person name="Hansen M."/>
            <person name="Howarth C."/>
            <person name="Imamovic A."/>
            <person name="Larimer J."/>
            <person name="McCowan C."/>
            <person name="Murphy C."/>
            <person name="Pearson M."/>
            <person name="Priest M."/>
            <person name="Roberts A."/>
            <person name="Saif S."/>
            <person name="Shea T."/>
            <person name="Sykes S."/>
            <person name="Wortman J."/>
            <person name="Nusbaum C."/>
            <person name="Birren B."/>
        </authorList>
    </citation>
    <scope>NUCLEOTIDE SEQUENCE [LARGE SCALE GENOMIC DNA]</scope>
    <source>
        <strain evidence="15">CBS 10737</strain>
    </source>
</reference>
<dbReference type="Pfam" id="PF13405">
    <property type="entry name" value="EF-hand_6"/>
    <property type="match status" value="1"/>
</dbReference>
<dbReference type="Gene3D" id="1.50.40.10">
    <property type="entry name" value="Mitochondrial carrier domain"/>
    <property type="match status" value="1"/>
</dbReference>
<dbReference type="PROSITE" id="PS00018">
    <property type="entry name" value="EF_HAND_1"/>
    <property type="match status" value="1"/>
</dbReference>
<dbReference type="GO" id="GO:0005509">
    <property type="term" value="F:calcium ion binding"/>
    <property type="evidence" value="ECO:0007669"/>
    <property type="project" value="InterPro"/>
</dbReference>
<evidence type="ECO:0000256" key="1">
    <source>
        <dbReference type="ARBA" id="ARBA00004448"/>
    </source>
</evidence>
<reference evidence="16" key="4">
    <citation type="submission" date="2024-02" db="EMBL/GenBank/DDBJ databases">
        <title>Comparative genomics of Cryptococcus and Kwoniella reveals pathogenesis evolution and contrasting modes of karyotype evolution via chromosome fusion or intercentromeric recombination.</title>
        <authorList>
            <person name="Coelho M.A."/>
            <person name="David-Palma M."/>
            <person name="Shea T."/>
            <person name="Bowers K."/>
            <person name="McGinley-Smith S."/>
            <person name="Mohammad A.W."/>
            <person name="Gnirke A."/>
            <person name="Yurkov A.M."/>
            <person name="Nowrousian M."/>
            <person name="Sun S."/>
            <person name="Cuomo C.A."/>
            <person name="Heitman J."/>
        </authorList>
    </citation>
    <scope>NUCLEOTIDE SEQUENCE</scope>
    <source>
        <strain evidence="16">CBS 10737</strain>
    </source>
</reference>
<organism evidence="15">
    <name type="scientific">Kwoniella pini CBS 10737</name>
    <dbReference type="NCBI Taxonomy" id="1296096"/>
    <lineage>
        <taxon>Eukaryota</taxon>
        <taxon>Fungi</taxon>
        <taxon>Dikarya</taxon>
        <taxon>Basidiomycota</taxon>
        <taxon>Agaricomycotina</taxon>
        <taxon>Tremellomycetes</taxon>
        <taxon>Tremellales</taxon>
        <taxon>Cryptococcaceae</taxon>
        <taxon>Kwoniella</taxon>
    </lineage>
</organism>
<keyword evidence="10" id="KW-0496">Mitochondrion</keyword>
<dbReference type="GeneID" id="30171673"/>
<dbReference type="InterPro" id="IPR002067">
    <property type="entry name" value="MCP"/>
</dbReference>
<evidence type="ECO:0000259" key="14">
    <source>
        <dbReference type="PROSITE" id="PS50222"/>
    </source>
</evidence>
<dbReference type="PRINTS" id="PR00926">
    <property type="entry name" value="MITOCARRIER"/>
</dbReference>
<dbReference type="STRING" id="1296096.A0A1B9I6S8"/>
<evidence type="ECO:0000256" key="13">
    <source>
        <dbReference type="SAM" id="MobiDB-lite"/>
    </source>
</evidence>
<feature type="repeat" description="Solcar" evidence="12">
    <location>
        <begin position="377"/>
        <end position="481"/>
    </location>
</feature>
<reference evidence="15" key="3">
    <citation type="submission" date="2016-07" db="EMBL/GenBank/DDBJ databases">
        <title>Evolution of pathogenesis and genome organization in the Tremellales.</title>
        <authorList>
            <person name="Cuomo C."/>
            <person name="Litvintseva A."/>
            <person name="Heitman J."/>
            <person name="Chen Y."/>
            <person name="Sun S."/>
            <person name="Springer D."/>
            <person name="Dromer F."/>
            <person name="Young S."/>
            <person name="Zeng Q."/>
            <person name="Chapman S."/>
            <person name="Gujja S."/>
            <person name="Saif S."/>
            <person name="Birren B."/>
        </authorList>
    </citation>
    <scope>NUCLEOTIDE SEQUENCE</scope>
    <source>
        <strain evidence="15">CBS 10737</strain>
    </source>
</reference>
<keyword evidence="6" id="KW-0677">Repeat</keyword>
<comment type="subcellular location">
    <subcellularLocation>
        <location evidence="1">Mitochondrion inner membrane</location>
        <topology evidence="1">Multi-pass membrane protein</topology>
    </subcellularLocation>
</comment>
<comment type="similarity">
    <text evidence="2">Belongs to the mitochondrial carrier (TC 2.A.29) family.</text>
</comment>
<evidence type="ECO:0000313" key="15">
    <source>
        <dbReference type="EMBL" id="OCF51237.1"/>
    </source>
</evidence>
<accession>A0A1B9I6S8</accession>
<gene>
    <name evidence="15" type="ORF">I206_03304</name>
    <name evidence="16" type="ORF">I206_102952</name>
</gene>
<keyword evidence="9" id="KW-1133">Transmembrane helix</keyword>
<dbReference type="InterPro" id="IPR002048">
    <property type="entry name" value="EF_hand_dom"/>
</dbReference>
<proteinExistence type="inferred from homology"/>
<evidence type="ECO:0000313" key="16">
    <source>
        <dbReference type="EMBL" id="WWC69016.1"/>
    </source>
</evidence>
<dbReference type="PROSITE" id="PS50920">
    <property type="entry name" value="SOLCAR"/>
    <property type="match status" value="3"/>
</dbReference>
<dbReference type="InterPro" id="IPR023395">
    <property type="entry name" value="MCP_dom_sf"/>
</dbReference>
<dbReference type="Pfam" id="PF00153">
    <property type="entry name" value="Mito_carr"/>
    <property type="match status" value="3"/>
</dbReference>
<keyword evidence="17" id="KW-1185">Reference proteome</keyword>
<keyword evidence="4 12" id="KW-0812">Transmembrane</keyword>
<feature type="region of interest" description="Disordered" evidence="13">
    <location>
        <begin position="1"/>
        <end position="63"/>
    </location>
</feature>
<evidence type="ECO:0000256" key="11">
    <source>
        <dbReference type="ARBA" id="ARBA00023136"/>
    </source>
</evidence>
<evidence type="ECO:0000256" key="10">
    <source>
        <dbReference type="ARBA" id="ARBA00023128"/>
    </source>
</evidence>
<dbReference type="EMBL" id="KI894009">
    <property type="protein sequence ID" value="OCF51237.1"/>
    <property type="molecule type" value="Genomic_DNA"/>
</dbReference>
<dbReference type="PROSITE" id="PS50222">
    <property type="entry name" value="EF_HAND_2"/>
    <property type="match status" value="1"/>
</dbReference>
<feature type="compositionally biased region" description="Low complexity" evidence="13">
    <location>
        <begin position="8"/>
        <end position="45"/>
    </location>
</feature>
<reference evidence="16" key="2">
    <citation type="submission" date="2013-07" db="EMBL/GenBank/DDBJ databases">
        <authorList>
            <consortium name="The Broad Institute Genome Sequencing Platform"/>
            <person name="Cuomo C."/>
            <person name="Litvintseva A."/>
            <person name="Chen Y."/>
            <person name="Heitman J."/>
            <person name="Sun S."/>
            <person name="Springer D."/>
            <person name="Dromer F."/>
            <person name="Young S.K."/>
            <person name="Zeng Q."/>
            <person name="Gargeya S."/>
            <person name="Fitzgerald M."/>
            <person name="Abouelleil A."/>
            <person name="Alvarado L."/>
            <person name="Berlin A.M."/>
            <person name="Chapman S.B."/>
            <person name="Dewar J."/>
            <person name="Goldberg J."/>
            <person name="Griggs A."/>
            <person name="Gujja S."/>
            <person name="Hansen M."/>
            <person name="Howarth C."/>
            <person name="Imamovic A."/>
            <person name="Larimer J."/>
            <person name="McCowan C."/>
            <person name="Murphy C."/>
            <person name="Pearson M."/>
            <person name="Priest M."/>
            <person name="Roberts A."/>
            <person name="Saif S."/>
            <person name="Shea T."/>
            <person name="Sykes S."/>
            <person name="Wortman J."/>
            <person name="Nusbaum C."/>
            <person name="Birren B."/>
        </authorList>
    </citation>
    <scope>NUCLEOTIDE SEQUENCE</scope>
    <source>
        <strain evidence="16">CBS 10737</strain>
    </source>
</reference>
<evidence type="ECO:0000256" key="9">
    <source>
        <dbReference type="ARBA" id="ARBA00022989"/>
    </source>
</evidence>
<dbReference type="InterPro" id="IPR011992">
    <property type="entry name" value="EF-hand-dom_pair"/>
</dbReference>
<dbReference type="KEGG" id="kpin:30171673"/>
<protein>
    <submittedName>
        <fullName evidence="15">Solute carrier family 25 (Mitochondrial phosphate transporter), member 23/24/25/41</fullName>
    </submittedName>
</protein>
<feature type="domain" description="EF-hand" evidence="14">
    <location>
        <begin position="206"/>
        <end position="241"/>
    </location>
</feature>
<evidence type="ECO:0000256" key="6">
    <source>
        <dbReference type="ARBA" id="ARBA00022737"/>
    </source>
</evidence>
<name>A0A1B9I6S8_9TREE</name>